<dbReference type="AlphaFoldDB" id="A0ABD1V5S5"/>
<feature type="coiled-coil region" evidence="1">
    <location>
        <begin position="71"/>
        <end position="137"/>
    </location>
</feature>
<dbReference type="EMBL" id="JBFOLK010000002">
    <property type="protein sequence ID" value="KAL2532676.1"/>
    <property type="molecule type" value="Genomic_DNA"/>
</dbReference>
<dbReference type="Proteomes" id="UP001604336">
    <property type="component" value="Unassembled WGS sequence"/>
</dbReference>
<protein>
    <submittedName>
        <fullName evidence="2">Uncharacterized protein</fullName>
    </submittedName>
</protein>
<accession>A0ABD1V5S5</accession>
<proteinExistence type="predicted"/>
<keyword evidence="3" id="KW-1185">Reference proteome</keyword>
<reference evidence="3" key="1">
    <citation type="submission" date="2024-07" db="EMBL/GenBank/DDBJ databases">
        <title>Two chromosome-level genome assemblies of Korean endemic species Abeliophyllum distichum and Forsythia ovata (Oleaceae).</title>
        <authorList>
            <person name="Jang H."/>
        </authorList>
    </citation>
    <scope>NUCLEOTIDE SEQUENCE [LARGE SCALE GENOMIC DNA]</scope>
</reference>
<evidence type="ECO:0000256" key="1">
    <source>
        <dbReference type="SAM" id="Coils"/>
    </source>
</evidence>
<evidence type="ECO:0000313" key="3">
    <source>
        <dbReference type="Proteomes" id="UP001604336"/>
    </source>
</evidence>
<evidence type="ECO:0000313" key="2">
    <source>
        <dbReference type="EMBL" id="KAL2532676.1"/>
    </source>
</evidence>
<name>A0ABD1V5S5_9LAMI</name>
<organism evidence="2 3">
    <name type="scientific">Abeliophyllum distichum</name>
    <dbReference type="NCBI Taxonomy" id="126358"/>
    <lineage>
        <taxon>Eukaryota</taxon>
        <taxon>Viridiplantae</taxon>
        <taxon>Streptophyta</taxon>
        <taxon>Embryophyta</taxon>
        <taxon>Tracheophyta</taxon>
        <taxon>Spermatophyta</taxon>
        <taxon>Magnoliopsida</taxon>
        <taxon>eudicotyledons</taxon>
        <taxon>Gunneridae</taxon>
        <taxon>Pentapetalae</taxon>
        <taxon>asterids</taxon>
        <taxon>lamiids</taxon>
        <taxon>Lamiales</taxon>
        <taxon>Oleaceae</taxon>
        <taxon>Forsythieae</taxon>
        <taxon>Abeliophyllum</taxon>
    </lineage>
</organism>
<sequence>MISLVRGLVLNNEVYSTLVGFEGKFNKEEAVSKKLSEDLKMMSTKKAQLDSDNRILRFKLDALVSTKADLKARYEVELKAMKESLKQTRDQKKVAEASQKLSEVRAFTTETTVATANSNFEAMFAEKDKQLAEAKKEVYGVKAEQVEAKAKVVMSYKEKFPNTP</sequence>
<comment type="caution">
    <text evidence="2">The sequence shown here is derived from an EMBL/GenBank/DDBJ whole genome shotgun (WGS) entry which is preliminary data.</text>
</comment>
<gene>
    <name evidence="2" type="ORF">Adt_06027</name>
</gene>
<keyword evidence="1" id="KW-0175">Coiled coil</keyword>